<sequence>MIYVALLRGINVGGNNKVDMKQLKESFEQAGMNNVVTYINTGNVIFEQDGLSQHELVHLLEQSIANDFRLQIKVVIRSIEQYAAMMKDIPDHWTNDAFMKCDVMFLWEEVDHEATLEQLTIKPEIDTVRYVKGAIVWSIAKENVTKSGLSKIIGTELYKKMTIRNINTTRKIYELMQQAASK</sequence>
<keyword evidence="2" id="KW-1185">Reference proteome</keyword>
<dbReference type="RefSeq" id="WP_213518426.1">
    <property type="nucleotide sequence ID" value="NZ_BOSE01000008.1"/>
</dbReference>
<dbReference type="Proteomes" id="UP000683139">
    <property type="component" value="Unassembled WGS sequence"/>
</dbReference>
<name>A0A920CYU8_9BACL</name>
<dbReference type="PANTHER" id="PTHR36439:SF1">
    <property type="entry name" value="DUF1697 DOMAIN-CONTAINING PROTEIN"/>
    <property type="match status" value="1"/>
</dbReference>
<dbReference type="SUPFAM" id="SSF160379">
    <property type="entry name" value="SP0830-like"/>
    <property type="match status" value="1"/>
</dbReference>
<dbReference type="InterPro" id="IPR012545">
    <property type="entry name" value="DUF1697"/>
</dbReference>
<evidence type="ECO:0008006" key="3">
    <source>
        <dbReference type="Google" id="ProtNLM"/>
    </source>
</evidence>
<dbReference type="Pfam" id="PF08002">
    <property type="entry name" value="DUF1697"/>
    <property type="match status" value="1"/>
</dbReference>
<dbReference type="Gene3D" id="3.30.70.1280">
    <property type="entry name" value="SP0830-like domains"/>
    <property type="match status" value="1"/>
</dbReference>
<proteinExistence type="predicted"/>
<reference evidence="1" key="1">
    <citation type="submission" date="2021-03" db="EMBL/GenBank/DDBJ databases">
        <title>Antimicrobial resistance genes in bacteria isolated from Japanese honey, and their potential for conferring macrolide and lincosamide resistance in the American foulbrood pathogen Paenibacillus larvae.</title>
        <authorList>
            <person name="Okamoto M."/>
            <person name="Kumagai M."/>
            <person name="Kanamori H."/>
            <person name="Takamatsu D."/>
        </authorList>
    </citation>
    <scope>NUCLEOTIDE SEQUENCE</scope>
    <source>
        <strain evidence="1">J40TS1</strain>
    </source>
</reference>
<dbReference type="EMBL" id="BOSE01000008">
    <property type="protein sequence ID" value="GIP18231.1"/>
    <property type="molecule type" value="Genomic_DNA"/>
</dbReference>
<dbReference type="PANTHER" id="PTHR36439">
    <property type="entry name" value="BLL4334 PROTEIN"/>
    <property type="match status" value="1"/>
</dbReference>
<dbReference type="AlphaFoldDB" id="A0A920CYU8"/>
<dbReference type="Gene3D" id="3.30.70.1260">
    <property type="entry name" value="bacterial protein sp0830 like"/>
    <property type="match status" value="1"/>
</dbReference>
<evidence type="ECO:0000313" key="2">
    <source>
        <dbReference type="Proteomes" id="UP000683139"/>
    </source>
</evidence>
<gene>
    <name evidence="1" type="ORF">J40TS1_38730</name>
</gene>
<evidence type="ECO:0000313" key="1">
    <source>
        <dbReference type="EMBL" id="GIP18231.1"/>
    </source>
</evidence>
<protein>
    <recommendedName>
        <fullName evidence="3">DUF1697 domain-containing protein</fullName>
    </recommendedName>
</protein>
<organism evidence="1 2">
    <name type="scientific">Paenibacillus montaniterrae</name>
    <dbReference type="NCBI Taxonomy" id="429341"/>
    <lineage>
        <taxon>Bacteria</taxon>
        <taxon>Bacillati</taxon>
        <taxon>Bacillota</taxon>
        <taxon>Bacilli</taxon>
        <taxon>Bacillales</taxon>
        <taxon>Paenibacillaceae</taxon>
        <taxon>Paenibacillus</taxon>
    </lineage>
</organism>
<comment type="caution">
    <text evidence="1">The sequence shown here is derived from an EMBL/GenBank/DDBJ whole genome shotgun (WGS) entry which is preliminary data.</text>
</comment>
<accession>A0A920CYU8</accession>
<dbReference type="PIRSF" id="PIRSF008502">
    <property type="entry name" value="UCP008502"/>
    <property type="match status" value="1"/>
</dbReference>